<keyword evidence="9" id="KW-0411">Iron-sulfur</keyword>
<dbReference type="GO" id="GO:0046872">
    <property type="term" value="F:metal ion binding"/>
    <property type="evidence" value="ECO:0007669"/>
    <property type="project" value="UniProtKB-KW"/>
</dbReference>
<evidence type="ECO:0000256" key="5">
    <source>
        <dbReference type="ARBA" id="ARBA00022723"/>
    </source>
</evidence>
<evidence type="ECO:0000313" key="13">
    <source>
        <dbReference type="EMBL" id="KJJ85875.1"/>
    </source>
</evidence>
<evidence type="ECO:0000256" key="6">
    <source>
        <dbReference type="ARBA" id="ARBA00022737"/>
    </source>
</evidence>
<evidence type="ECO:0000259" key="12">
    <source>
        <dbReference type="PROSITE" id="PS51379"/>
    </source>
</evidence>
<accession>A0A0F0CWP9</accession>
<dbReference type="NCBIfam" id="TIGR02936">
    <property type="entry name" value="fdxN_nitrog"/>
    <property type="match status" value="1"/>
</dbReference>
<evidence type="ECO:0000256" key="11">
    <source>
        <dbReference type="ARBA" id="ARBA00030616"/>
    </source>
</evidence>
<dbReference type="EMBL" id="JYNY01000052">
    <property type="protein sequence ID" value="KJJ85875.1"/>
    <property type="molecule type" value="Genomic_DNA"/>
</dbReference>
<reference evidence="13 14" key="1">
    <citation type="submission" date="2015-02" db="EMBL/GenBank/DDBJ databases">
        <title>Single-cell genomics of uncultivated deep-branching MTB reveals a conserved set of magnetosome genes.</title>
        <authorList>
            <person name="Kolinko S."/>
            <person name="Richter M."/>
            <person name="Glockner F.O."/>
            <person name="Brachmann A."/>
            <person name="Schuler D."/>
        </authorList>
    </citation>
    <scope>NUCLEOTIDE SEQUENCE [LARGE SCALE GENOMIC DNA]</scope>
    <source>
        <strain evidence="13">SKK-01</strain>
    </source>
</reference>
<dbReference type="Pfam" id="PF12838">
    <property type="entry name" value="Fer4_7"/>
    <property type="match status" value="1"/>
</dbReference>
<dbReference type="Proteomes" id="UP000033428">
    <property type="component" value="Unassembled WGS sequence"/>
</dbReference>
<gene>
    <name evidence="13" type="ORF">OMAG_000255</name>
</gene>
<evidence type="ECO:0000256" key="4">
    <source>
        <dbReference type="ARBA" id="ARBA00022485"/>
    </source>
</evidence>
<protein>
    <recommendedName>
        <fullName evidence="11">Ferredoxin III</fullName>
    </recommendedName>
</protein>
<evidence type="ECO:0000256" key="8">
    <source>
        <dbReference type="ARBA" id="ARBA00023004"/>
    </source>
</evidence>
<keyword evidence="6" id="KW-0677">Repeat</keyword>
<evidence type="ECO:0000313" key="14">
    <source>
        <dbReference type="Proteomes" id="UP000033428"/>
    </source>
</evidence>
<dbReference type="SUPFAM" id="SSF54862">
    <property type="entry name" value="4Fe-4S ferredoxins"/>
    <property type="match status" value="1"/>
</dbReference>
<comment type="caution">
    <text evidence="13">The sequence shown here is derived from an EMBL/GenBank/DDBJ whole genome shotgun (WGS) entry which is preliminary data.</text>
</comment>
<keyword evidence="14" id="KW-1185">Reference proteome</keyword>
<dbReference type="PATRIC" id="fig|1609969.3.peg.283"/>
<evidence type="ECO:0000256" key="10">
    <source>
        <dbReference type="ARBA" id="ARBA00023231"/>
    </source>
</evidence>
<dbReference type="PANTHER" id="PTHR43687">
    <property type="entry name" value="ADENYLYLSULFATE REDUCTASE, BETA SUBUNIT"/>
    <property type="match status" value="1"/>
</dbReference>
<evidence type="ECO:0000256" key="1">
    <source>
        <dbReference type="ARBA" id="ARBA00001966"/>
    </source>
</evidence>
<evidence type="ECO:0000256" key="2">
    <source>
        <dbReference type="ARBA" id="ARBA00003532"/>
    </source>
</evidence>
<keyword evidence="5" id="KW-0479">Metal-binding</keyword>
<comment type="function">
    <text evidence="2">Ferredoxins are iron-sulfur proteins that transfer electrons in a wide variety of metabolic reactions.</text>
</comment>
<dbReference type="Gene3D" id="3.30.70.20">
    <property type="match status" value="1"/>
</dbReference>
<dbReference type="GO" id="GO:0051539">
    <property type="term" value="F:4 iron, 4 sulfur cluster binding"/>
    <property type="evidence" value="ECO:0007669"/>
    <property type="project" value="UniProtKB-KW"/>
</dbReference>
<dbReference type="InterPro" id="IPR014283">
    <property type="entry name" value="FdIII_4_nif"/>
</dbReference>
<evidence type="ECO:0000256" key="7">
    <source>
        <dbReference type="ARBA" id="ARBA00022982"/>
    </source>
</evidence>
<comment type="cofactor">
    <cofactor evidence="1">
        <name>[4Fe-4S] cluster</name>
        <dbReference type="ChEBI" id="CHEBI:49883"/>
    </cofactor>
</comment>
<evidence type="ECO:0000256" key="9">
    <source>
        <dbReference type="ARBA" id="ARBA00023014"/>
    </source>
</evidence>
<organism evidence="13 14">
    <name type="scientific">Candidatus Omnitrophus magneticus</name>
    <dbReference type="NCBI Taxonomy" id="1609969"/>
    <lineage>
        <taxon>Bacteria</taxon>
        <taxon>Pseudomonadati</taxon>
        <taxon>Candidatus Omnitrophota</taxon>
        <taxon>Candidatus Omnitrophus</taxon>
    </lineage>
</organism>
<dbReference type="PROSITE" id="PS00198">
    <property type="entry name" value="4FE4S_FER_1"/>
    <property type="match status" value="1"/>
</dbReference>
<keyword evidence="8" id="KW-0408">Iron</keyword>
<keyword evidence="3" id="KW-0813">Transport</keyword>
<proteinExistence type="predicted"/>
<dbReference type="PROSITE" id="PS51379">
    <property type="entry name" value="4FE4S_FER_2"/>
    <property type="match status" value="1"/>
</dbReference>
<sequence length="93" mass="10644">MSEHRYYTRGEIQWIPRYIETIDPEKCIGCGRCYKVCGRNVLELIEKPFEGDDEFGDDMGNKIMSVAHPENCIGCEACGRICAKKTQTHITLK</sequence>
<keyword evidence="10" id="KW-0535">Nitrogen fixation</keyword>
<dbReference type="InterPro" id="IPR017900">
    <property type="entry name" value="4Fe4S_Fe_S_CS"/>
</dbReference>
<dbReference type="PANTHER" id="PTHR43687:SF1">
    <property type="entry name" value="FERREDOXIN III"/>
    <property type="match status" value="1"/>
</dbReference>
<dbReference type="InterPro" id="IPR050572">
    <property type="entry name" value="Fe-S_Ferredoxin"/>
</dbReference>
<keyword evidence="4" id="KW-0004">4Fe-4S</keyword>
<evidence type="ECO:0000256" key="3">
    <source>
        <dbReference type="ARBA" id="ARBA00022448"/>
    </source>
</evidence>
<dbReference type="InterPro" id="IPR017896">
    <property type="entry name" value="4Fe4S_Fe-S-bd"/>
</dbReference>
<keyword evidence="7" id="KW-0249">Electron transport</keyword>
<name>A0A0F0CWP9_9BACT</name>
<dbReference type="AlphaFoldDB" id="A0A0F0CWP9"/>
<feature type="domain" description="4Fe-4S ferredoxin-type" evidence="12">
    <location>
        <begin position="18"/>
        <end position="47"/>
    </location>
</feature>